<protein>
    <submittedName>
        <fullName evidence="2">Uncharacterized protein</fullName>
    </submittedName>
</protein>
<dbReference type="Proteomes" id="UP001180754">
    <property type="component" value="Unassembled WGS sequence"/>
</dbReference>
<name>A0ABU2X6P0_9ACTN</name>
<comment type="caution">
    <text evidence="2">The sequence shown here is derived from an EMBL/GenBank/DDBJ whole genome shotgun (WGS) entry which is preliminary data.</text>
</comment>
<sequence length="57" mass="5918">MPPDRVGGTPDRPRTASGRKLWPGVPVGADLSGLAGTTEPDANGDVKGVPYQVPSRY</sequence>
<keyword evidence="3" id="KW-1185">Reference proteome</keyword>
<dbReference type="RefSeq" id="WP_311722362.1">
    <property type="nucleotide sequence ID" value="NZ_JAVRFD010000001.1"/>
</dbReference>
<proteinExistence type="predicted"/>
<accession>A0ABU2X6P0</accession>
<dbReference type="EMBL" id="JAVRFD010000001">
    <property type="protein sequence ID" value="MDT0541582.1"/>
    <property type="molecule type" value="Genomic_DNA"/>
</dbReference>
<feature type="region of interest" description="Disordered" evidence="1">
    <location>
        <begin position="1"/>
        <end position="57"/>
    </location>
</feature>
<evidence type="ECO:0000313" key="2">
    <source>
        <dbReference type="EMBL" id="MDT0541582.1"/>
    </source>
</evidence>
<evidence type="ECO:0000313" key="3">
    <source>
        <dbReference type="Proteomes" id="UP001180754"/>
    </source>
</evidence>
<gene>
    <name evidence="2" type="ORF">RND15_02480</name>
</gene>
<organism evidence="2 3">
    <name type="scientific">Streptomyces lonegramiae</name>
    <dbReference type="NCBI Taxonomy" id="3075524"/>
    <lineage>
        <taxon>Bacteria</taxon>
        <taxon>Bacillati</taxon>
        <taxon>Actinomycetota</taxon>
        <taxon>Actinomycetes</taxon>
        <taxon>Kitasatosporales</taxon>
        <taxon>Streptomycetaceae</taxon>
        <taxon>Streptomyces</taxon>
    </lineage>
</organism>
<reference evidence="2" key="1">
    <citation type="submission" date="2024-05" db="EMBL/GenBank/DDBJ databases">
        <title>30 novel species of actinomycetes from the DSMZ collection.</title>
        <authorList>
            <person name="Nouioui I."/>
        </authorList>
    </citation>
    <scope>NUCLEOTIDE SEQUENCE</scope>
    <source>
        <strain evidence="2">DSM 41529</strain>
    </source>
</reference>
<evidence type="ECO:0000256" key="1">
    <source>
        <dbReference type="SAM" id="MobiDB-lite"/>
    </source>
</evidence>